<comment type="caution">
    <text evidence="5">The sequence shown here is derived from an EMBL/GenBank/DDBJ whole genome shotgun (WGS) entry which is preliminary data.</text>
</comment>
<feature type="region of interest" description="Disordered" evidence="3">
    <location>
        <begin position="32"/>
        <end position="59"/>
    </location>
</feature>
<dbReference type="SUPFAM" id="SSF53850">
    <property type="entry name" value="Periplasmic binding protein-like II"/>
    <property type="match status" value="1"/>
</dbReference>
<sequence>MSRNALIALVVVILLVLVGAAFYIVTQPPATTTPTATATTPTTTPATTPTTSSETTTPAVTEAKKTILRVAQAWPCYIDPAVGSDYVSSTAITNLYDPLIWPGTDGSPRPWVATNWTVSNDGLTWTFQIRKGIKFHSGRELTAKDVAFSMQRLMTIGQGYAYLFTPYVEDIKVLDDYTVQFKLKKPFGPFLTALARLYIVDSEEVKAHIKKPGPYGDYGDFATEWLLTHDAGSGPYKVKEVVLEQYVLLEKFPDYWGPMMPHSPDEIKFIGLTEATTTKAMMANNELEISSQWLPEETYQDLSKMPGIKIAKIPEISVFYLMLNTKKPPLDDVHVRRALAYAFDYNTVVSDIFPGSPLVTGPIPPNCPGYCPTEGYTTNIDKAKEELKKSKYYPDIVNNPDKYEIEYHWIAEVPAEEKVAMLFASNVQQLGLKVKVVKVPWTKVVDEMAKLETSPHIVSIFVAAHYAEAGSLLESRYHSKSAPTWEQNEWLLNETIDKMIEDALSTIDMKERFRKYCEIQKIVVDQAYSLNLFQQVMKFAYHADYVKWPQGEGRDINPVMGYNIDGRTIEVLPKS</sequence>
<dbReference type="GO" id="GO:0042597">
    <property type="term" value="C:periplasmic space"/>
    <property type="evidence" value="ECO:0007669"/>
    <property type="project" value="UniProtKB-ARBA"/>
</dbReference>
<dbReference type="EMBL" id="RCOR01000037">
    <property type="protein sequence ID" value="RSN68018.1"/>
    <property type="molecule type" value="Genomic_DNA"/>
</dbReference>
<dbReference type="PROSITE" id="PS01040">
    <property type="entry name" value="SBP_BACTERIAL_5"/>
    <property type="match status" value="1"/>
</dbReference>
<accession>A0A3R9Q8I3</accession>
<dbReference type="PANTHER" id="PTHR30290">
    <property type="entry name" value="PERIPLASMIC BINDING COMPONENT OF ABC TRANSPORTER"/>
    <property type="match status" value="1"/>
</dbReference>
<evidence type="ECO:0000313" key="5">
    <source>
        <dbReference type="EMBL" id="RSN68018.1"/>
    </source>
</evidence>
<comment type="similarity">
    <text evidence="1">Belongs to the bacterial solute-binding protein 5 family.</text>
</comment>
<dbReference type="CDD" id="cd08512">
    <property type="entry name" value="PBP2_NikA_DppA_OppA_like_7"/>
    <property type="match status" value="1"/>
</dbReference>
<protein>
    <submittedName>
        <fullName evidence="5">ABC transporter substrate-binding protein</fullName>
    </submittedName>
</protein>
<evidence type="ECO:0000256" key="2">
    <source>
        <dbReference type="ARBA" id="ARBA00022729"/>
    </source>
</evidence>
<evidence type="ECO:0000256" key="1">
    <source>
        <dbReference type="ARBA" id="ARBA00005695"/>
    </source>
</evidence>
<keyword evidence="2" id="KW-0732">Signal</keyword>
<feature type="domain" description="Solute-binding protein family 5" evidence="4">
    <location>
        <begin position="108"/>
        <end position="450"/>
    </location>
</feature>
<evidence type="ECO:0000256" key="3">
    <source>
        <dbReference type="SAM" id="MobiDB-lite"/>
    </source>
</evidence>
<dbReference type="Gene3D" id="3.10.105.10">
    <property type="entry name" value="Dipeptide-binding Protein, Domain 3"/>
    <property type="match status" value="1"/>
</dbReference>
<dbReference type="Proteomes" id="UP000278149">
    <property type="component" value="Unassembled WGS sequence"/>
</dbReference>
<dbReference type="GO" id="GO:0015833">
    <property type="term" value="P:peptide transport"/>
    <property type="evidence" value="ECO:0007669"/>
    <property type="project" value="TreeGrafter"/>
</dbReference>
<reference evidence="5 6" key="1">
    <citation type="submission" date="2018-10" db="EMBL/GenBank/DDBJ databases">
        <title>Co-occurring genomic capacity for anaerobic methane metabolism and dissimilatory sulfite reduction discovered in the Korarchaeota.</title>
        <authorList>
            <person name="Mckay L.J."/>
            <person name="Dlakic M."/>
            <person name="Fields M.W."/>
            <person name="Delmont T.O."/>
            <person name="Eren A.M."/>
            <person name="Jay Z.J."/>
            <person name="Klingelsmith K.B."/>
            <person name="Rusch D.B."/>
            <person name="Inskeep W.P."/>
        </authorList>
    </citation>
    <scope>NUCLEOTIDE SEQUENCE [LARGE SCALE GENOMIC DNA]</scope>
    <source>
        <strain evidence="5 6">WS</strain>
    </source>
</reference>
<dbReference type="InterPro" id="IPR039424">
    <property type="entry name" value="SBP_5"/>
</dbReference>
<evidence type="ECO:0000313" key="6">
    <source>
        <dbReference type="Proteomes" id="UP000278149"/>
    </source>
</evidence>
<evidence type="ECO:0000259" key="4">
    <source>
        <dbReference type="Pfam" id="PF00496"/>
    </source>
</evidence>
<dbReference type="RefSeq" id="WP_125742258.1">
    <property type="nucleotide sequence ID" value="NZ_RCOR01000037.1"/>
</dbReference>
<dbReference type="InterPro" id="IPR000914">
    <property type="entry name" value="SBP_5_dom"/>
</dbReference>
<dbReference type="Pfam" id="PF00496">
    <property type="entry name" value="SBP_bac_5"/>
    <property type="match status" value="1"/>
</dbReference>
<dbReference type="AlphaFoldDB" id="A0A3R9Q8I3"/>
<gene>
    <name evidence="5" type="ORF">D9Q81_06960</name>
</gene>
<dbReference type="GO" id="GO:0043190">
    <property type="term" value="C:ATP-binding cassette (ABC) transporter complex"/>
    <property type="evidence" value="ECO:0007669"/>
    <property type="project" value="InterPro"/>
</dbReference>
<organism evidence="5 6">
    <name type="scientific">Candidatus Korarchaeum cryptofilum</name>
    <dbReference type="NCBI Taxonomy" id="498846"/>
    <lineage>
        <taxon>Archaea</taxon>
        <taxon>Thermoproteota</taxon>
        <taxon>Candidatus Korarchaeia</taxon>
        <taxon>Candidatus Korarchaeales</taxon>
        <taxon>Candidatus Korarchaeaceae</taxon>
        <taxon>Candidatus Korarchaeum</taxon>
    </lineage>
</organism>
<dbReference type="InterPro" id="IPR030678">
    <property type="entry name" value="Peptide/Ni-bd"/>
</dbReference>
<name>A0A3R9Q8I3_9CREN</name>
<proteinExistence type="inferred from homology"/>
<dbReference type="GO" id="GO:1904680">
    <property type="term" value="F:peptide transmembrane transporter activity"/>
    <property type="evidence" value="ECO:0007669"/>
    <property type="project" value="TreeGrafter"/>
</dbReference>
<dbReference type="PANTHER" id="PTHR30290:SF34">
    <property type="entry name" value="ABC TRANSPORTER, PERIPLASMIC OLIGO-PEPTIDE BINDING PROTEIN, PUTATIVE-RELATED"/>
    <property type="match status" value="1"/>
</dbReference>
<dbReference type="PIRSF" id="PIRSF002741">
    <property type="entry name" value="MppA"/>
    <property type="match status" value="1"/>
</dbReference>
<dbReference type="Gene3D" id="3.40.190.10">
    <property type="entry name" value="Periplasmic binding protein-like II"/>
    <property type="match status" value="1"/>
</dbReference>
<dbReference type="InterPro" id="IPR023765">
    <property type="entry name" value="SBP_5_CS"/>
</dbReference>